<feature type="coiled-coil region" evidence="1">
    <location>
        <begin position="22"/>
        <end position="63"/>
    </location>
</feature>
<dbReference type="EMBL" id="CAJVPY010022209">
    <property type="protein sequence ID" value="CAG8782115.1"/>
    <property type="molecule type" value="Genomic_DNA"/>
</dbReference>
<keyword evidence="1" id="KW-0175">Coiled coil</keyword>
<evidence type="ECO:0000256" key="1">
    <source>
        <dbReference type="SAM" id="Coils"/>
    </source>
</evidence>
<dbReference type="Proteomes" id="UP000789405">
    <property type="component" value="Unassembled WGS sequence"/>
</dbReference>
<evidence type="ECO:0000313" key="3">
    <source>
        <dbReference type="Proteomes" id="UP000789405"/>
    </source>
</evidence>
<comment type="caution">
    <text evidence="2">The sequence shown here is derived from an EMBL/GenBank/DDBJ whole genome shotgun (WGS) entry which is preliminary data.</text>
</comment>
<name>A0A9N9P2I8_9GLOM</name>
<organism evidence="2 3">
    <name type="scientific">Dentiscutata erythropus</name>
    <dbReference type="NCBI Taxonomy" id="1348616"/>
    <lineage>
        <taxon>Eukaryota</taxon>
        <taxon>Fungi</taxon>
        <taxon>Fungi incertae sedis</taxon>
        <taxon>Mucoromycota</taxon>
        <taxon>Glomeromycotina</taxon>
        <taxon>Glomeromycetes</taxon>
        <taxon>Diversisporales</taxon>
        <taxon>Gigasporaceae</taxon>
        <taxon>Dentiscutata</taxon>
    </lineage>
</organism>
<feature type="non-terminal residue" evidence="2">
    <location>
        <position position="1"/>
    </location>
</feature>
<feature type="non-terminal residue" evidence="2">
    <location>
        <position position="83"/>
    </location>
</feature>
<evidence type="ECO:0000313" key="2">
    <source>
        <dbReference type="EMBL" id="CAG8782115.1"/>
    </source>
</evidence>
<reference evidence="2" key="1">
    <citation type="submission" date="2021-06" db="EMBL/GenBank/DDBJ databases">
        <authorList>
            <person name="Kallberg Y."/>
            <person name="Tangrot J."/>
            <person name="Rosling A."/>
        </authorList>
    </citation>
    <scope>NUCLEOTIDE SEQUENCE</scope>
    <source>
        <strain evidence="2">MA453B</strain>
    </source>
</reference>
<proteinExistence type="predicted"/>
<dbReference type="AlphaFoldDB" id="A0A9N9P2I8"/>
<protein>
    <submittedName>
        <fullName evidence="2">3687_t:CDS:1</fullName>
    </submittedName>
</protein>
<sequence length="83" mass="9958">FLVSNIELGDNTRIELKDLPIKDQICKKQEKLRKKNKEKERKANELETENKFLYKQNKKSKKNFKIELKILKEHEKEESEAGI</sequence>
<keyword evidence="3" id="KW-1185">Reference proteome</keyword>
<gene>
    <name evidence="2" type="ORF">DERYTH_LOCUS19772</name>
</gene>
<accession>A0A9N9P2I8</accession>